<keyword evidence="2" id="KW-0479">Metal-binding</keyword>
<dbReference type="Gene3D" id="3.40.390.10">
    <property type="entry name" value="Collagenase (Catalytic Domain)"/>
    <property type="match status" value="1"/>
</dbReference>
<organism evidence="7 8">
    <name type="scientific">Pedococcus badiiscoriae</name>
    <dbReference type="NCBI Taxonomy" id="642776"/>
    <lineage>
        <taxon>Bacteria</taxon>
        <taxon>Bacillati</taxon>
        <taxon>Actinomycetota</taxon>
        <taxon>Actinomycetes</taxon>
        <taxon>Micrococcales</taxon>
        <taxon>Intrasporangiaceae</taxon>
        <taxon>Pedococcus</taxon>
    </lineage>
</organism>
<sequence>MRKSIARLGVALAPAALVTGLIAAAPQTADGAVPTYNLTYASLPDGSKQVVRWNGCQTAITYKVNLAAVPSSLRPGVLADTKAAVAKVAADTSFAFSYKGATTEVPKLGSMATQSAELVIAFTTPSKTNYSLAGSTLGQGGLYYGYVSRTVGGRTTYTVAAQRGFVVIDTPQMLQQTIGGTGTGLRRSNLLAHELGHAVGLEHVTDPRQQMFPSIRTVSPTLYYTGDRAGLAKVGKVAGCINTAYMPLKDLS</sequence>
<dbReference type="GO" id="GO:0008270">
    <property type="term" value="F:zinc ion binding"/>
    <property type="evidence" value="ECO:0007669"/>
    <property type="project" value="InterPro"/>
</dbReference>
<reference evidence="7 8" key="1">
    <citation type="submission" date="2020-07" db="EMBL/GenBank/DDBJ databases">
        <title>Sequencing the genomes of 1000 actinobacteria strains.</title>
        <authorList>
            <person name="Klenk H.-P."/>
        </authorList>
    </citation>
    <scope>NUCLEOTIDE SEQUENCE [LARGE SCALE GENOMIC DNA]</scope>
    <source>
        <strain evidence="7 8">DSM 23987</strain>
    </source>
</reference>
<keyword evidence="8" id="KW-1185">Reference proteome</keyword>
<evidence type="ECO:0000259" key="6">
    <source>
        <dbReference type="Pfam" id="PF00413"/>
    </source>
</evidence>
<proteinExistence type="predicted"/>
<feature type="chain" id="PRO_5039369605" description="Peptidase M10 metallopeptidase domain-containing protein" evidence="5">
    <location>
        <begin position="24"/>
        <end position="252"/>
    </location>
</feature>
<comment type="caution">
    <text evidence="7">The sequence shown here is derived from an EMBL/GenBank/DDBJ whole genome shotgun (WGS) entry which is preliminary data.</text>
</comment>
<keyword evidence="4" id="KW-0862">Zinc</keyword>
<dbReference type="AlphaFoldDB" id="A0A852WPM5"/>
<dbReference type="Proteomes" id="UP000573599">
    <property type="component" value="Unassembled WGS sequence"/>
</dbReference>
<dbReference type="EMBL" id="JACCAB010000001">
    <property type="protein sequence ID" value="NYG07306.1"/>
    <property type="molecule type" value="Genomic_DNA"/>
</dbReference>
<keyword evidence="1" id="KW-0645">Protease</keyword>
<evidence type="ECO:0000256" key="2">
    <source>
        <dbReference type="ARBA" id="ARBA00022723"/>
    </source>
</evidence>
<dbReference type="GO" id="GO:0006508">
    <property type="term" value="P:proteolysis"/>
    <property type="evidence" value="ECO:0007669"/>
    <property type="project" value="UniProtKB-KW"/>
</dbReference>
<evidence type="ECO:0000313" key="7">
    <source>
        <dbReference type="EMBL" id="NYG07306.1"/>
    </source>
</evidence>
<evidence type="ECO:0000256" key="3">
    <source>
        <dbReference type="ARBA" id="ARBA00022801"/>
    </source>
</evidence>
<keyword evidence="3" id="KW-0378">Hydrolase</keyword>
<evidence type="ECO:0000256" key="5">
    <source>
        <dbReference type="SAM" id="SignalP"/>
    </source>
</evidence>
<dbReference type="SUPFAM" id="SSF55486">
    <property type="entry name" value="Metalloproteases ('zincins'), catalytic domain"/>
    <property type="match status" value="1"/>
</dbReference>
<dbReference type="InterPro" id="IPR001818">
    <property type="entry name" value="Pept_M10_metallopeptidase"/>
</dbReference>
<evidence type="ECO:0000256" key="4">
    <source>
        <dbReference type="ARBA" id="ARBA00022833"/>
    </source>
</evidence>
<evidence type="ECO:0000313" key="8">
    <source>
        <dbReference type="Proteomes" id="UP000573599"/>
    </source>
</evidence>
<dbReference type="GO" id="GO:0031012">
    <property type="term" value="C:extracellular matrix"/>
    <property type="evidence" value="ECO:0007669"/>
    <property type="project" value="InterPro"/>
</dbReference>
<protein>
    <recommendedName>
        <fullName evidence="6">Peptidase M10 metallopeptidase domain-containing protein</fullName>
    </recommendedName>
</protein>
<dbReference type="Pfam" id="PF00413">
    <property type="entry name" value="Peptidase_M10"/>
    <property type="match status" value="1"/>
</dbReference>
<name>A0A852WPM5_9MICO</name>
<feature type="domain" description="Peptidase M10 metallopeptidase" evidence="6">
    <location>
        <begin position="185"/>
        <end position="218"/>
    </location>
</feature>
<keyword evidence="5" id="KW-0732">Signal</keyword>
<dbReference type="InterPro" id="IPR024079">
    <property type="entry name" value="MetalloPept_cat_dom_sf"/>
</dbReference>
<accession>A0A852WPM5</accession>
<evidence type="ECO:0000256" key="1">
    <source>
        <dbReference type="ARBA" id="ARBA00022670"/>
    </source>
</evidence>
<gene>
    <name evidence="7" type="ORF">BJ986_001793</name>
</gene>
<dbReference type="GO" id="GO:0004222">
    <property type="term" value="F:metalloendopeptidase activity"/>
    <property type="evidence" value="ECO:0007669"/>
    <property type="project" value="InterPro"/>
</dbReference>
<feature type="signal peptide" evidence="5">
    <location>
        <begin position="1"/>
        <end position="23"/>
    </location>
</feature>
<dbReference type="RefSeq" id="WP_179421670.1">
    <property type="nucleotide sequence ID" value="NZ_JACCAB010000001.1"/>
</dbReference>